<dbReference type="Proteomes" id="UP000182045">
    <property type="component" value="Unassembled WGS sequence"/>
</dbReference>
<dbReference type="EMBL" id="LJSG01000013">
    <property type="protein sequence ID" value="KPP91881.1"/>
    <property type="molecule type" value="Genomic_DNA"/>
</dbReference>
<evidence type="ECO:0000313" key="3">
    <source>
        <dbReference type="EMBL" id="KPP91881.1"/>
    </source>
</evidence>
<evidence type="ECO:0000259" key="1">
    <source>
        <dbReference type="Pfam" id="PF07883"/>
    </source>
</evidence>
<dbReference type="AlphaFoldDB" id="A0A0N8K7J1"/>
<evidence type="ECO:0000313" key="5">
    <source>
        <dbReference type="Proteomes" id="UP000182045"/>
    </source>
</evidence>
<dbReference type="Pfam" id="PF07883">
    <property type="entry name" value="Cupin_2"/>
    <property type="match status" value="1"/>
</dbReference>
<protein>
    <submittedName>
        <fullName evidence="2 3">Cupin domain</fullName>
    </submittedName>
</protein>
<dbReference type="InterPro" id="IPR013096">
    <property type="entry name" value="Cupin_2"/>
</dbReference>
<accession>A0A0N8K7J1</accession>
<dbReference type="STRING" id="1666912.Ga0058931_2327"/>
<reference evidence="2 5" key="2">
    <citation type="submission" date="2016-01" db="EMBL/GenBank/DDBJ databases">
        <authorList>
            <person name="Varghese N."/>
        </authorList>
    </citation>
    <scope>NUCLEOTIDE SEQUENCE [LARGE SCALE GENOMIC DNA]</scope>
    <source>
        <strain evidence="2 5">HL-91</strain>
    </source>
</reference>
<evidence type="ECO:0000313" key="2">
    <source>
        <dbReference type="EMBL" id="CUX82358.1"/>
    </source>
</evidence>
<organism evidence="3 4">
    <name type="scientific">Roseibaca calidilacus</name>
    <dbReference type="NCBI Taxonomy" id="1666912"/>
    <lineage>
        <taxon>Bacteria</taxon>
        <taxon>Pseudomonadati</taxon>
        <taxon>Pseudomonadota</taxon>
        <taxon>Alphaproteobacteria</taxon>
        <taxon>Rhodobacterales</taxon>
        <taxon>Paracoccaceae</taxon>
        <taxon>Roseinatronobacter</taxon>
    </lineage>
</organism>
<name>A0A0N8K7J1_9RHOB</name>
<dbReference type="InterPro" id="IPR014710">
    <property type="entry name" value="RmlC-like_jellyroll"/>
</dbReference>
<reference evidence="3 4" key="1">
    <citation type="submission" date="2015-09" db="EMBL/GenBank/DDBJ databases">
        <title>Identification and resolution of microdiversity through metagenomic sequencing of parallel consortia.</title>
        <authorList>
            <person name="Nelson W.C."/>
            <person name="Romine M.F."/>
            <person name="Lindemann S.R."/>
        </authorList>
    </citation>
    <scope>NUCLEOTIDE SEQUENCE [LARGE SCALE GENOMIC DNA]</scope>
    <source>
        <strain evidence="3">HL-91</strain>
    </source>
</reference>
<gene>
    <name evidence="2" type="ORF">Ga0058931_2327</name>
    <name evidence="3" type="ORF">HLUCCA05_01820</name>
</gene>
<dbReference type="Proteomes" id="UP000050413">
    <property type="component" value="Unassembled WGS sequence"/>
</dbReference>
<dbReference type="RefSeq" id="WP_072246474.1">
    <property type="nucleotide sequence ID" value="NZ_FBYC01000004.1"/>
</dbReference>
<feature type="domain" description="Cupin type-2" evidence="1">
    <location>
        <begin position="47"/>
        <end position="93"/>
    </location>
</feature>
<dbReference type="SUPFAM" id="SSF51182">
    <property type="entry name" value="RmlC-like cupins"/>
    <property type="match status" value="1"/>
</dbReference>
<sequence length="111" mass="12064">MTFPQFIDALPGLDIPFPADVVQARAVGSPEGLVVFFTFLQDMDLPAHAHGAQWGTVIAGEIELTIGDKTAIRRPGDSYEIPAGVMHSARIKAGTRVIDVFEEANRYAILR</sequence>
<proteinExistence type="predicted"/>
<comment type="caution">
    <text evidence="3">The sequence shown here is derived from an EMBL/GenBank/DDBJ whole genome shotgun (WGS) entry which is preliminary data.</text>
</comment>
<dbReference type="OrthoDB" id="882143at2"/>
<keyword evidence="5" id="KW-1185">Reference proteome</keyword>
<dbReference type="EMBL" id="FBYC01000004">
    <property type="protein sequence ID" value="CUX82358.1"/>
    <property type="molecule type" value="Genomic_DNA"/>
</dbReference>
<dbReference type="InterPro" id="IPR011051">
    <property type="entry name" value="RmlC_Cupin_sf"/>
</dbReference>
<evidence type="ECO:0000313" key="4">
    <source>
        <dbReference type="Proteomes" id="UP000050413"/>
    </source>
</evidence>
<dbReference type="Gene3D" id="2.60.120.10">
    <property type="entry name" value="Jelly Rolls"/>
    <property type="match status" value="1"/>
</dbReference>